<proteinExistence type="predicted"/>
<organism evidence="1 2">
    <name type="scientific">Photobacterium aphoticum</name>
    <dbReference type="NCBI Taxonomy" id="754436"/>
    <lineage>
        <taxon>Bacteria</taxon>
        <taxon>Pseudomonadati</taxon>
        <taxon>Pseudomonadota</taxon>
        <taxon>Gammaproteobacteria</taxon>
        <taxon>Vibrionales</taxon>
        <taxon>Vibrionaceae</taxon>
        <taxon>Photobacterium</taxon>
    </lineage>
</organism>
<keyword evidence="2" id="KW-1185">Reference proteome</keyword>
<accession>A0A0J1GRM8</accession>
<gene>
    <name evidence="1" type="ORF">ABT58_03850</name>
</gene>
<dbReference type="AlphaFoldDB" id="A0A0J1GRM8"/>
<sequence length="84" mass="9650">MDTRKLQDDIDAGKVNDVEIIPPEIVQSELKSKIIKAQKMYDLHPSPNNLDKLIRAEVDLEHAIRDNECLIKGCVHKKYIKVVE</sequence>
<name>A0A0J1GRM8_9GAMM</name>
<evidence type="ECO:0000313" key="2">
    <source>
        <dbReference type="Proteomes" id="UP000036426"/>
    </source>
</evidence>
<dbReference type="Proteomes" id="UP000036426">
    <property type="component" value="Unassembled WGS sequence"/>
</dbReference>
<protein>
    <submittedName>
        <fullName evidence="1">Uncharacterized protein</fullName>
    </submittedName>
</protein>
<comment type="caution">
    <text evidence="1">The sequence shown here is derived from an EMBL/GenBank/DDBJ whole genome shotgun (WGS) entry which is preliminary data.</text>
</comment>
<dbReference type="EMBL" id="LDOV01000009">
    <property type="protein sequence ID" value="KLV02326.1"/>
    <property type="molecule type" value="Genomic_DNA"/>
</dbReference>
<evidence type="ECO:0000313" key="1">
    <source>
        <dbReference type="EMBL" id="KLV02326.1"/>
    </source>
</evidence>
<dbReference type="PATRIC" id="fig|754436.4.peg.817"/>
<dbReference type="OrthoDB" id="5917603at2"/>
<reference evidence="1 2" key="1">
    <citation type="submission" date="2015-05" db="EMBL/GenBank/DDBJ databases">
        <title>Photobacterium galathea sp. nov.</title>
        <authorList>
            <person name="Machado H."/>
            <person name="Gram L."/>
        </authorList>
    </citation>
    <scope>NUCLEOTIDE SEQUENCE [LARGE SCALE GENOMIC DNA]</scope>
    <source>
        <strain evidence="1 2">DSM 25995</strain>
    </source>
</reference>